<dbReference type="RefSeq" id="WP_166352909.1">
    <property type="nucleotide sequence ID" value="NZ_CP088280.1"/>
</dbReference>
<accession>A0A7Z0QIP6</accession>
<sequence length="66" mass="7569">MTLELVHSSLTIETEQRVLRMQSDALILKNEMTKAQARAVFLILQDARDNLSSVLDRAEWDGVIKR</sequence>
<gene>
    <name evidence="2" type="ORF">G6321_00028045</name>
    <name evidence="1" type="ORF">G6321_40190</name>
</gene>
<evidence type="ECO:0000313" key="3">
    <source>
        <dbReference type="Proteomes" id="UP000564836"/>
    </source>
</evidence>
<organism evidence="1">
    <name type="scientific">Bradyrhizobium barranii subsp. barranii</name>
    <dbReference type="NCBI Taxonomy" id="2823807"/>
    <lineage>
        <taxon>Bacteria</taxon>
        <taxon>Pseudomonadati</taxon>
        <taxon>Pseudomonadota</taxon>
        <taxon>Alphaproteobacteria</taxon>
        <taxon>Hyphomicrobiales</taxon>
        <taxon>Nitrobacteraceae</taxon>
        <taxon>Bradyrhizobium</taxon>
        <taxon>Bradyrhizobium barranii</taxon>
    </lineage>
</organism>
<name>A0A7Z0QIP6_9BRAD</name>
<evidence type="ECO:0000313" key="2">
    <source>
        <dbReference type="EMBL" id="UGX98759.1"/>
    </source>
</evidence>
<dbReference type="AlphaFoldDB" id="A0A7Z0QIP6"/>
<evidence type="ECO:0000313" key="1">
    <source>
        <dbReference type="EMBL" id="NYY94393.1"/>
    </source>
</evidence>
<proteinExistence type="predicted"/>
<reference evidence="2 3" key="1">
    <citation type="journal article" date="2017" name="Syst. Appl. Microbiol.">
        <title>Soybeans inoculated with root zone soils of Canadian native legumes harbour diverse and novel Bradyrhizobium spp. that possess agricultural potential.</title>
        <authorList>
            <person name="Bromfield E.S.P."/>
            <person name="Cloutier S."/>
            <person name="Tambong J.T."/>
            <person name="Tran Thi T.V."/>
        </authorList>
    </citation>
    <scope>NUCLEOTIDE SEQUENCE [LARGE SCALE GENOMIC DNA]</scope>
    <source>
        <strain evidence="2 3">323S2</strain>
    </source>
</reference>
<dbReference type="EMBL" id="CP088280">
    <property type="protein sequence ID" value="UGX98759.1"/>
    <property type="molecule type" value="Genomic_DNA"/>
</dbReference>
<reference evidence="1" key="2">
    <citation type="submission" date="2020-06" db="EMBL/GenBank/DDBJ databases">
        <title>Whole Genome Sequence of Bradyrhizobium sp. Strain 323S2.</title>
        <authorList>
            <person name="Bromfield E.S.P."/>
        </authorList>
    </citation>
    <scope>NUCLEOTIDE SEQUENCE [LARGE SCALE GENOMIC DNA]</scope>
    <source>
        <strain evidence="1">323S2</strain>
    </source>
</reference>
<protein>
    <submittedName>
        <fullName evidence="1">Uncharacterized protein</fullName>
    </submittedName>
</protein>
<dbReference type="Proteomes" id="UP000564836">
    <property type="component" value="Chromosome"/>
</dbReference>
<dbReference type="EMBL" id="JACBFH010000001">
    <property type="protein sequence ID" value="NYY94393.1"/>
    <property type="molecule type" value="Genomic_DNA"/>
</dbReference>
<reference evidence="2 3" key="3">
    <citation type="journal article" date="2022" name="Int. J. Syst. Evol. Microbiol.">
        <title>Strains of Bradyrhizobium barranii sp. nov. associated with legumes native to Canada are symbionts of soybeans and belong to different subspecies (subsp. barranii subsp. nov. and subsp. apii subsp. nov.) and symbiovars (sv. glycinearum and sv. septentrionale).</title>
        <authorList>
            <person name="Bromfield E.S.P."/>
            <person name="Cloutier S."/>
            <person name="Wasai-Hara S."/>
            <person name="Minamisawa K."/>
        </authorList>
    </citation>
    <scope>NUCLEOTIDE SEQUENCE [LARGE SCALE GENOMIC DNA]</scope>
    <source>
        <strain evidence="2 3">323S2</strain>
    </source>
</reference>